<dbReference type="AlphaFoldDB" id="A0A940P811"/>
<evidence type="ECO:0000256" key="1">
    <source>
        <dbReference type="SAM" id="Phobius"/>
    </source>
</evidence>
<dbReference type="Pfam" id="PF06691">
    <property type="entry name" value="DUF1189"/>
    <property type="match status" value="1"/>
</dbReference>
<proteinExistence type="predicted"/>
<accession>A0A940P811</accession>
<dbReference type="Proteomes" id="UP000674938">
    <property type="component" value="Unassembled WGS sequence"/>
</dbReference>
<feature type="transmembrane region" description="Helical" evidence="1">
    <location>
        <begin position="173"/>
        <end position="199"/>
    </location>
</feature>
<keyword evidence="1" id="KW-1133">Transmembrane helix</keyword>
<evidence type="ECO:0000313" key="2">
    <source>
        <dbReference type="EMBL" id="MBP1041386.1"/>
    </source>
</evidence>
<feature type="transmembrane region" description="Helical" evidence="1">
    <location>
        <begin position="28"/>
        <end position="45"/>
    </location>
</feature>
<protein>
    <submittedName>
        <fullName evidence="2">DUF1189 domain-containing protein</fullName>
    </submittedName>
</protein>
<dbReference type="RefSeq" id="WP_209527289.1">
    <property type="nucleotide sequence ID" value="NZ_JAEEGA010000006.1"/>
</dbReference>
<dbReference type="InterPro" id="IPR009574">
    <property type="entry name" value="DUF1189"/>
</dbReference>
<feature type="transmembrane region" description="Helical" evidence="1">
    <location>
        <begin position="243"/>
        <end position="259"/>
    </location>
</feature>
<keyword evidence="3" id="KW-1185">Reference proteome</keyword>
<reference evidence="2" key="1">
    <citation type="submission" date="2020-12" db="EMBL/GenBank/DDBJ databases">
        <title>Vagococcus allomyrinae sp. nov. and Enterococcus lavae sp. nov., isolated from the larvae of Allomyrina dichotoma.</title>
        <authorList>
            <person name="Lee S.D."/>
        </authorList>
    </citation>
    <scope>NUCLEOTIDE SEQUENCE</scope>
    <source>
        <strain evidence="2">BWB3-3</strain>
    </source>
</reference>
<feature type="transmembrane region" description="Helical" evidence="1">
    <location>
        <begin position="219"/>
        <end position="237"/>
    </location>
</feature>
<gene>
    <name evidence="2" type="ORF">I6N95_10250</name>
</gene>
<keyword evidence="1" id="KW-0472">Membrane</keyword>
<name>A0A940P811_9ENTE</name>
<sequence length="270" mass="30700">MSLFQLFKSAFRQPQNLLFAKDKSFPKTFLYLLLLSVVMFIPIGIEIENVVGTVQDDLKAITDQLPDFEISDDQLRTDQKDAGFIYQTDYLIFTFDPEGKREASDLQNDLIGNIIGVGLLKDQFVFAVTDENLLTSLVPSTLMKIPYKNIDSQILTKEWLTSTAQSSTSVSRLVVISFLIALLPIAFDFLLNILMISLLANIFNRMRRGTMRFSETFKIVSFSATIPTILTTLAMVLIPAFNANYILMVLTFFIYMRVIKPTLPDMTRKE</sequence>
<organism evidence="2 3">
    <name type="scientific">Vagococcus allomyrinae</name>
    <dbReference type="NCBI Taxonomy" id="2794353"/>
    <lineage>
        <taxon>Bacteria</taxon>
        <taxon>Bacillati</taxon>
        <taxon>Bacillota</taxon>
        <taxon>Bacilli</taxon>
        <taxon>Lactobacillales</taxon>
        <taxon>Enterococcaceae</taxon>
        <taxon>Vagococcus</taxon>
    </lineage>
</organism>
<dbReference type="EMBL" id="JAEEGA010000006">
    <property type="protein sequence ID" value="MBP1041386.1"/>
    <property type="molecule type" value="Genomic_DNA"/>
</dbReference>
<keyword evidence="1" id="KW-0812">Transmembrane</keyword>
<comment type="caution">
    <text evidence="2">The sequence shown here is derived from an EMBL/GenBank/DDBJ whole genome shotgun (WGS) entry which is preliminary data.</text>
</comment>
<evidence type="ECO:0000313" key="3">
    <source>
        <dbReference type="Proteomes" id="UP000674938"/>
    </source>
</evidence>